<comment type="caution">
    <text evidence="3">The sequence shown here is derived from an EMBL/GenBank/DDBJ whole genome shotgun (WGS) entry which is preliminary data.</text>
</comment>
<accession>A0A0R1J967</accession>
<dbReference type="PANTHER" id="PTHR47307">
    <property type="entry name" value="GLUTATHIONE-REGULATED POTASSIUM-EFFLUX SYSTEM ANCILLARY PROTEIN KEFG"/>
    <property type="match status" value="1"/>
</dbReference>
<dbReference type="GO" id="GO:0009055">
    <property type="term" value="F:electron transfer activity"/>
    <property type="evidence" value="ECO:0007669"/>
    <property type="project" value="TreeGrafter"/>
</dbReference>
<dbReference type="RefSeq" id="WP_235805173.1">
    <property type="nucleotide sequence ID" value="NZ_AZDG01000024.1"/>
</dbReference>
<dbReference type="PANTHER" id="PTHR47307:SF1">
    <property type="entry name" value="GLUTATHIONE-REGULATED POTASSIUM-EFFLUX SYSTEM ANCILLARY PROTEIN KEFG"/>
    <property type="match status" value="1"/>
</dbReference>
<proteinExistence type="predicted"/>
<evidence type="ECO:0000313" key="3">
    <source>
        <dbReference type="EMBL" id="KRK63703.1"/>
    </source>
</evidence>
<dbReference type="GO" id="GO:0003955">
    <property type="term" value="F:NAD(P)H dehydrogenase (quinone) activity"/>
    <property type="evidence" value="ECO:0007669"/>
    <property type="project" value="TreeGrafter"/>
</dbReference>
<name>A0A0R1J967_9LACO</name>
<dbReference type="GO" id="GO:0010181">
    <property type="term" value="F:FMN binding"/>
    <property type="evidence" value="ECO:0007669"/>
    <property type="project" value="TreeGrafter"/>
</dbReference>
<keyword evidence="4" id="KW-1185">Reference proteome</keyword>
<dbReference type="AlphaFoldDB" id="A0A0R1J967"/>
<gene>
    <name evidence="3" type="ORF">FC72_GL001176</name>
</gene>
<organism evidence="3 4">
    <name type="scientific">Companilactobacillus tucceti DSM 20183</name>
    <dbReference type="NCBI Taxonomy" id="1423811"/>
    <lineage>
        <taxon>Bacteria</taxon>
        <taxon>Bacillati</taxon>
        <taxon>Bacillota</taxon>
        <taxon>Bacilli</taxon>
        <taxon>Lactobacillales</taxon>
        <taxon>Lactobacillaceae</taxon>
        <taxon>Companilactobacillus</taxon>
    </lineage>
</organism>
<protein>
    <submittedName>
        <fullName evidence="3">NADPH-quinone reductase (Modulator of drug activity B)</fullName>
    </submittedName>
</protein>
<sequence>MMKTLIIVSHPEIDNSQTQQFLYQGAKLENAIWHHVEKINNLDVINEQKLLIEADRIIFQFPLYWYSAPSGLKSWEDTVLTRNFIYGDKTYPLEGKEFGLVITTGLPLKDFQKGAAENFTLDELMTPYRAIADKARMKIMPIFPVPQFWYKTELMQMDLLVDYQRYLTQEMPDSLNNKQTWFEKKLQELDLNSNIEDKKFLELILSNFTSRIEELDQLNDTLEMVKEDDEN</sequence>
<dbReference type="InterPro" id="IPR046980">
    <property type="entry name" value="KefG/KefF"/>
</dbReference>
<dbReference type="STRING" id="1423811.FC72_GL001176"/>
<reference evidence="3 4" key="1">
    <citation type="journal article" date="2015" name="Genome Announc.">
        <title>Expanding the biotechnology potential of lactobacilli through comparative genomics of 213 strains and associated genera.</title>
        <authorList>
            <person name="Sun Z."/>
            <person name="Harris H.M."/>
            <person name="McCann A."/>
            <person name="Guo C."/>
            <person name="Argimon S."/>
            <person name="Zhang W."/>
            <person name="Yang X."/>
            <person name="Jeffery I.B."/>
            <person name="Cooney J.C."/>
            <person name="Kagawa T.F."/>
            <person name="Liu W."/>
            <person name="Song Y."/>
            <person name="Salvetti E."/>
            <person name="Wrobel A."/>
            <person name="Rasinkangas P."/>
            <person name="Parkhill J."/>
            <person name="Rea M.C."/>
            <person name="O'Sullivan O."/>
            <person name="Ritari J."/>
            <person name="Douillard F.P."/>
            <person name="Paul Ross R."/>
            <person name="Yang R."/>
            <person name="Briner A.E."/>
            <person name="Felis G.E."/>
            <person name="de Vos W.M."/>
            <person name="Barrangou R."/>
            <person name="Klaenhammer T.R."/>
            <person name="Caufield P.W."/>
            <person name="Cui Y."/>
            <person name="Zhang H."/>
            <person name="O'Toole P.W."/>
        </authorList>
    </citation>
    <scope>NUCLEOTIDE SEQUENCE [LARGE SCALE GENOMIC DNA]</scope>
    <source>
        <strain evidence="3 4">DSM 20183</strain>
    </source>
</reference>
<dbReference type="EMBL" id="AZDG01000024">
    <property type="protein sequence ID" value="KRK63703.1"/>
    <property type="molecule type" value="Genomic_DNA"/>
</dbReference>
<dbReference type="PATRIC" id="fig|1423811.3.peg.1194"/>
<dbReference type="Pfam" id="PF02525">
    <property type="entry name" value="Flavodoxin_2"/>
    <property type="match status" value="1"/>
</dbReference>
<dbReference type="InterPro" id="IPR029039">
    <property type="entry name" value="Flavoprotein-like_sf"/>
</dbReference>
<dbReference type="Proteomes" id="UP000050929">
    <property type="component" value="Unassembled WGS sequence"/>
</dbReference>
<dbReference type="SUPFAM" id="SSF52218">
    <property type="entry name" value="Flavoproteins"/>
    <property type="match status" value="1"/>
</dbReference>
<evidence type="ECO:0000313" key="4">
    <source>
        <dbReference type="Proteomes" id="UP000050929"/>
    </source>
</evidence>
<evidence type="ECO:0000259" key="2">
    <source>
        <dbReference type="Pfam" id="PF02525"/>
    </source>
</evidence>
<keyword evidence="1" id="KW-0560">Oxidoreductase</keyword>
<dbReference type="Gene3D" id="3.40.50.360">
    <property type="match status" value="1"/>
</dbReference>
<feature type="domain" description="Flavodoxin-like fold" evidence="2">
    <location>
        <begin position="2"/>
        <end position="145"/>
    </location>
</feature>
<dbReference type="InterPro" id="IPR003680">
    <property type="entry name" value="Flavodoxin_fold"/>
</dbReference>
<evidence type="ECO:0000256" key="1">
    <source>
        <dbReference type="ARBA" id="ARBA00023002"/>
    </source>
</evidence>